<dbReference type="PANTHER" id="PTHR31650:SF1">
    <property type="entry name" value="WAX ESTER SYNTHASE_DIACYLGLYCEROL ACYLTRANSFERASE 4-RELATED"/>
    <property type="match status" value="1"/>
</dbReference>
<feature type="non-terminal residue" evidence="2">
    <location>
        <position position="321"/>
    </location>
</feature>
<protein>
    <recommendedName>
        <fullName evidence="4">Diacylglycerol O-acyltransferase</fullName>
    </recommendedName>
</protein>
<feature type="transmembrane region" description="Helical" evidence="1">
    <location>
        <begin position="37"/>
        <end position="59"/>
    </location>
</feature>
<accession>A0AAW0VSU3</accession>
<name>A0AAW0VSU3_CHEQU</name>
<dbReference type="PANTHER" id="PTHR31650">
    <property type="entry name" value="O-ACYLTRANSFERASE (WSD1-LIKE) FAMILY PROTEIN"/>
    <property type="match status" value="1"/>
</dbReference>
<dbReference type="InterPro" id="IPR045034">
    <property type="entry name" value="O-acyltransferase_WSD1-like"/>
</dbReference>
<dbReference type="AlphaFoldDB" id="A0AAW0VSU3"/>
<keyword evidence="1" id="KW-0812">Transmembrane</keyword>
<organism evidence="2 3">
    <name type="scientific">Cherax quadricarinatus</name>
    <name type="common">Australian red claw crayfish</name>
    <dbReference type="NCBI Taxonomy" id="27406"/>
    <lineage>
        <taxon>Eukaryota</taxon>
        <taxon>Metazoa</taxon>
        <taxon>Ecdysozoa</taxon>
        <taxon>Arthropoda</taxon>
        <taxon>Crustacea</taxon>
        <taxon>Multicrustacea</taxon>
        <taxon>Malacostraca</taxon>
        <taxon>Eumalacostraca</taxon>
        <taxon>Eucarida</taxon>
        <taxon>Decapoda</taxon>
        <taxon>Pleocyemata</taxon>
        <taxon>Astacidea</taxon>
        <taxon>Parastacoidea</taxon>
        <taxon>Parastacidae</taxon>
        <taxon>Cherax</taxon>
    </lineage>
</organism>
<feature type="transmembrane region" description="Helical" evidence="1">
    <location>
        <begin position="7"/>
        <end position="31"/>
    </location>
</feature>
<dbReference type="Proteomes" id="UP001445076">
    <property type="component" value="Unassembled WGS sequence"/>
</dbReference>
<evidence type="ECO:0000256" key="1">
    <source>
        <dbReference type="SAM" id="Phobius"/>
    </source>
</evidence>
<evidence type="ECO:0008006" key="4">
    <source>
        <dbReference type="Google" id="ProtNLM"/>
    </source>
</evidence>
<dbReference type="EMBL" id="JARKIK010001026">
    <property type="protein sequence ID" value="KAK8719959.1"/>
    <property type="molecule type" value="Genomic_DNA"/>
</dbReference>
<keyword evidence="1" id="KW-1133">Transmembrane helix</keyword>
<dbReference type="GO" id="GO:0005886">
    <property type="term" value="C:plasma membrane"/>
    <property type="evidence" value="ECO:0007669"/>
    <property type="project" value="TreeGrafter"/>
</dbReference>
<gene>
    <name evidence="2" type="ORF">OTU49_013660</name>
</gene>
<reference evidence="2 3" key="1">
    <citation type="journal article" date="2024" name="BMC Genomics">
        <title>Genome assembly of redclaw crayfish (Cherax quadricarinatus) provides insights into its immune adaptation and hypoxia tolerance.</title>
        <authorList>
            <person name="Liu Z."/>
            <person name="Zheng J."/>
            <person name="Li H."/>
            <person name="Fang K."/>
            <person name="Wang S."/>
            <person name="He J."/>
            <person name="Zhou D."/>
            <person name="Weng S."/>
            <person name="Chi M."/>
            <person name="Gu Z."/>
            <person name="He J."/>
            <person name="Li F."/>
            <person name="Wang M."/>
        </authorList>
    </citation>
    <scope>NUCLEOTIDE SEQUENCE [LARGE SCALE GENOMIC DNA]</scope>
    <source>
        <strain evidence="2">ZL_2023a</strain>
    </source>
</reference>
<keyword evidence="1" id="KW-0472">Membrane</keyword>
<dbReference type="GO" id="GO:0008374">
    <property type="term" value="F:O-acyltransferase activity"/>
    <property type="evidence" value="ECO:0007669"/>
    <property type="project" value="InterPro"/>
</dbReference>
<proteinExistence type="predicted"/>
<dbReference type="GO" id="GO:0019432">
    <property type="term" value="P:triglyceride biosynthetic process"/>
    <property type="evidence" value="ECO:0007669"/>
    <property type="project" value="TreeGrafter"/>
</dbReference>
<keyword evidence="3" id="KW-1185">Reference proteome</keyword>
<evidence type="ECO:0000313" key="3">
    <source>
        <dbReference type="Proteomes" id="UP001445076"/>
    </source>
</evidence>
<comment type="caution">
    <text evidence="2">The sequence shown here is derived from an EMBL/GenBank/DDBJ whole genome shotgun (WGS) entry which is preliminary data.</text>
</comment>
<evidence type="ECO:0000313" key="2">
    <source>
        <dbReference type="EMBL" id="KAK8719959.1"/>
    </source>
</evidence>
<sequence length="321" mass="35278">MGLNGLCWWVAAVSQSVVGLAVVVLLLPLVVPVLMVLWTWRCLVLLMVQAIYGGGVYVASGMEALFTLDSCSARAVISGVAVLRGKISVAAVRKFLAERITDARDDRGRFRHPNFRQVVEKRCGVVVWIPENNFHVDKHVSELQLDCRPRLLQDEDDLLSEMSARTNLPFPRGLARWEVLVAPLKRFGTDKENIGEWQHTAVIVRLHHAHGDGRSIMALIVSALEDAYIPEHVSFPVSSPCSSGNIYRAARFLWSVTHLPWVVVRVLTRGDASSLHGCRLAGSKLLAWSPPISLAALKKGRALAGVSVNDLLLTGLAEALY</sequence>